<dbReference type="AlphaFoldDB" id="A0AAW0G325"/>
<dbReference type="Pfam" id="PF00333">
    <property type="entry name" value="Ribosomal_S5"/>
    <property type="match status" value="1"/>
</dbReference>
<keyword evidence="8" id="KW-1185">Reference proteome</keyword>
<dbReference type="SUPFAM" id="SSF54768">
    <property type="entry name" value="dsRNA-binding domain-like"/>
    <property type="match status" value="1"/>
</dbReference>
<dbReference type="Gene3D" id="3.30.230.10">
    <property type="match status" value="1"/>
</dbReference>
<accession>A0AAW0G325</accession>
<feature type="domain" description="S5 DRBM" evidence="6">
    <location>
        <begin position="142"/>
        <end position="205"/>
    </location>
</feature>
<dbReference type="GO" id="GO:0005840">
    <property type="term" value="C:ribosome"/>
    <property type="evidence" value="ECO:0007669"/>
    <property type="project" value="UniProtKB-KW"/>
</dbReference>
<dbReference type="Pfam" id="PF03719">
    <property type="entry name" value="Ribosomal_S5_C"/>
    <property type="match status" value="1"/>
</dbReference>
<evidence type="ECO:0000256" key="3">
    <source>
        <dbReference type="ARBA" id="ARBA00023274"/>
    </source>
</evidence>
<gene>
    <name evidence="7" type="ORF">QCA50_010896</name>
</gene>
<dbReference type="InterPro" id="IPR014721">
    <property type="entry name" value="Ribsml_uS5_D2-typ_fold_subgr"/>
</dbReference>
<dbReference type="PANTHER" id="PTHR48277:SF1">
    <property type="entry name" value="MITOCHONDRIAL RIBOSOMAL PROTEIN S5"/>
    <property type="match status" value="1"/>
</dbReference>
<evidence type="ECO:0000256" key="5">
    <source>
        <dbReference type="RuleBase" id="RU003823"/>
    </source>
</evidence>
<reference evidence="7 8" key="1">
    <citation type="submission" date="2022-09" db="EMBL/GenBank/DDBJ databases">
        <authorList>
            <person name="Palmer J.M."/>
        </authorList>
    </citation>
    <scope>NUCLEOTIDE SEQUENCE [LARGE SCALE GENOMIC DNA]</scope>
    <source>
        <strain evidence="7 8">DSM 7382</strain>
    </source>
</reference>
<dbReference type="GO" id="GO:0006412">
    <property type="term" value="P:translation"/>
    <property type="evidence" value="ECO:0007669"/>
    <property type="project" value="InterPro"/>
</dbReference>
<dbReference type="InterPro" id="IPR020568">
    <property type="entry name" value="Ribosomal_Su5_D2-typ_SF"/>
</dbReference>
<dbReference type="PROSITE" id="PS50881">
    <property type="entry name" value="S5_DSRBD"/>
    <property type="match status" value="1"/>
</dbReference>
<comment type="caution">
    <text evidence="7">The sequence shown here is derived from an EMBL/GenBank/DDBJ whole genome shotgun (WGS) entry which is preliminary data.</text>
</comment>
<dbReference type="InterPro" id="IPR000851">
    <property type="entry name" value="Ribosomal_uS5"/>
</dbReference>
<evidence type="ECO:0000256" key="4">
    <source>
        <dbReference type="PROSITE-ProRule" id="PRU00268"/>
    </source>
</evidence>
<evidence type="ECO:0000313" key="7">
    <source>
        <dbReference type="EMBL" id="KAK7686084.1"/>
    </source>
</evidence>
<dbReference type="InterPro" id="IPR005324">
    <property type="entry name" value="Ribosomal_uS5_C"/>
</dbReference>
<name>A0AAW0G325_9APHY</name>
<dbReference type="FunFam" id="3.30.230.10:FF:000002">
    <property type="entry name" value="30S ribosomal protein S5"/>
    <property type="match status" value="1"/>
</dbReference>
<dbReference type="SUPFAM" id="SSF54211">
    <property type="entry name" value="Ribosomal protein S5 domain 2-like"/>
    <property type="match status" value="1"/>
</dbReference>
<dbReference type="GO" id="GO:0003735">
    <property type="term" value="F:structural constituent of ribosome"/>
    <property type="evidence" value="ECO:0007669"/>
    <property type="project" value="UniProtKB-UniRule"/>
</dbReference>
<dbReference type="GO" id="GO:0003723">
    <property type="term" value="F:RNA binding"/>
    <property type="evidence" value="ECO:0007669"/>
    <property type="project" value="InterPro"/>
</dbReference>
<evidence type="ECO:0000313" key="8">
    <source>
        <dbReference type="Proteomes" id="UP001385951"/>
    </source>
</evidence>
<evidence type="ECO:0000256" key="1">
    <source>
        <dbReference type="ARBA" id="ARBA00008945"/>
    </source>
</evidence>
<comment type="similarity">
    <text evidence="1 5">Belongs to the universal ribosomal protein uS5 family.</text>
</comment>
<dbReference type="PANTHER" id="PTHR48277">
    <property type="entry name" value="MITOCHONDRIAL RIBOSOMAL PROTEIN S5"/>
    <property type="match status" value="1"/>
</dbReference>
<dbReference type="Proteomes" id="UP001385951">
    <property type="component" value="Unassembled WGS sequence"/>
</dbReference>
<evidence type="ECO:0000259" key="6">
    <source>
        <dbReference type="PROSITE" id="PS50881"/>
    </source>
</evidence>
<keyword evidence="2 4" id="KW-0689">Ribosomal protein</keyword>
<proteinExistence type="inferred from homology"/>
<organism evidence="7 8">
    <name type="scientific">Cerrena zonata</name>
    <dbReference type="NCBI Taxonomy" id="2478898"/>
    <lineage>
        <taxon>Eukaryota</taxon>
        <taxon>Fungi</taxon>
        <taxon>Dikarya</taxon>
        <taxon>Basidiomycota</taxon>
        <taxon>Agaricomycotina</taxon>
        <taxon>Agaricomycetes</taxon>
        <taxon>Polyporales</taxon>
        <taxon>Cerrenaceae</taxon>
        <taxon>Cerrena</taxon>
    </lineage>
</organism>
<dbReference type="GO" id="GO:1990904">
    <property type="term" value="C:ribonucleoprotein complex"/>
    <property type="evidence" value="ECO:0007669"/>
    <property type="project" value="UniProtKB-UniRule"/>
</dbReference>
<dbReference type="Gene3D" id="3.30.160.20">
    <property type="match status" value="1"/>
</dbReference>
<evidence type="ECO:0000256" key="2">
    <source>
        <dbReference type="ARBA" id="ARBA00022980"/>
    </source>
</evidence>
<sequence length="322" mass="36128">MASVARKVLHHSLRCPRIIPSTSLALPASTSFVRYSSSNVPQASNHDKGIEEVDAEGAFPNLMTPDPLMDLHQSEVFPATAKYPYESKVIIRNDPSMFKAYQNVLKEKYNVTQAELDKQVMGRDTIDSSRFLPIDSKTRQQMHQYTMINRRVTRQTGKGKIHRVGYFIVVGNGDGLVGYGQAKHDESSVALEKANFQAYRSMDHVERFEGRTVWTEMEDKMGATRIILRPRPVGFGLRCSPTMHPIFRAAGIKDISAKVWGSRNPMTVMKLLFRMLYAGNAPLGMGDGVGGGGRKLEKGIGMRGKDEIQRERGRKLLNVWRA</sequence>
<protein>
    <recommendedName>
        <fullName evidence="6">S5 DRBM domain-containing protein</fullName>
    </recommendedName>
</protein>
<keyword evidence="3 4" id="KW-0687">Ribonucleoprotein</keyword>
<dbReference type="InterPro" id="IPR013810">
    <property type="entry name" value="Ribosomal_uS5_N"/>
</dbReference>
<dbReference type="GO" id="GO:0005737">
    <property type="term" value="C:cytoplasm"/>
    <property type="evidence" value="ECO:0007669"/>
    <property type="project" value="UniProtKB-ARBA"/>
</dbReference>
<dbReference type="EMBL" id="JASBNA010000018">
    <property type="protein sequence ID" value="KAK7686084.1"/>
    <property type="molecule type" value="Genomic_DNA"/>
</dbReference>